<feature type="transmembrane region" description="Helical" evidence="6">
    <location>
        <begin position="352"/>
        <end position="372"/>
    </location>
</feature>
<keyword evidence="2" id="KW-1003">Cell membrane</keyword>
<feature type="transmembrane region" description="Helical" evidence="6">
    <location>
        <begin position="12"/>
        <end position="33"/>
    </location>
</feature>
<evidence type="ECO:0000313" key="7">
    <source>
        <dbReference type="EMBL" id="HHS51819.1"/>
    </source>
</evidence>
<evidence type="ECO:0000256" key="3">
    <source>
        <dbReference type="ARBA" id="ARBA00022692"/>
    </source>
</evidence>
<feature type="transmembrane region" description="Helical" evidence="6">
    <location>
        <begin position="40"/>
        <end position="59"/>
    </location>
</feature>
<evidence type="ECO:0000256" key="1">
    <source>
        <dbReference type="ARBA" id="ARBA00004651"/>
    </source>
</evidence>
<evidence type="ECO:0000256" key="2">
    <source>
        <dbReference type="ARBA" id="ARBA00022475"/>
    </source>
</evidence>
<protein>
    <submittedName>
        <fullName evidence="7">Uncharacterized protein</fullName>
    </submittedName>
</protein>
<dbReference type="AlphaFoldDB" id="A0A7C6EC92"/>
<keyword evidence="3 6" id="KW-0812">Transmembrane</keyword>
<proteinExistence type="predicted"/>
<feature type="transmembrane region" description="Helical" evidence="6">
    <location>
        <begin position="286"/>
        <end position="305"/>
    </location>
</feature>
<dbReference type="GO" id="GO:0005886">
    <property type="term" value="C:plasma membrane"/>
    <property type="evidence" value="ECO:0007669"/>
    <property type="project" value="UniProtKB-SubCell"/>
</dbReference>
<gene>
    <name evidence="7" type="ORF">ENW73_02985</name>
</gene>
<sequence>MNDYYRHSFLTLIGQILSLILILLSNVLITRVLGPEGKGIMSLLVTFPVITVMILILGLDEATVYFLGGKKFEYAEVLGWAILNTIIISVVSISLLLILRNWLVTSIIKNIKSEFLSMAIFCIPFQIFFQYECAILLGEKDIFGFNLLNILRNLFLLVFQFILILKSGLLGGVYSLLLGFATATLVGILLIRKFGKPRFPQEINFAKKSISYGTRSVLGLIFHYLTRRLDIFIVNFFLNPAQVGFYAIALMLAELPWYIPQAASTVLFPEVSGMEKAEANQFSAKVARNTVFITVLTCLILALIARPVIKLFFTTKFYPALIPFYINLPRTVALGIGRVLGGNFQGTGKPEYGTIMAFVSFVLTLGLDLLFIPRWGIIGAAIATTIANIFSVGIGLYIFVKSSKINLTEMIFVHKDEIKNYRQLAIKVWRR</sequence>
<keyword evidence="4 6" id="KW-1133">Transmembrane helix</keyword>
<feature type="transmembrane region" description="Helical" evidence="6">
    <location>
        <begin position="143"/>
        <end position="165"/>
    </location>
</feature>
<accession>A0A7C6EC92</accession>
<keyword evidence="5 6" id="KW-0472">Membrane</keyword>
<feature type="transmembrane region" description="Helical" evidence="6">
    <location>
        <begin position="79"/>
        <end position="103"/>
    </location>
</feature>
<dbReference type="PANTHER" id="PTHR30250">
    <property type="entry name" value="PST FAMILY PREDICTED COLANIC ACID TRANSPORTER"/>
    <property type="match status" value="1"/>
</dbReference>
<dbReference type="EMBL" id="DTLI01000074">
    <property type="protein sequence ID" value="HHS51819.1"/>
    <property type="molecule type" value="Genomic_DNA"/>
</dbReference>
<dbReference type="PANTHER" id="PTHR30250:SF11">
    <property type="entry name" value="O-ANTIGEN TRANSPORTER-RELATED"/>
    <property type="match status" value="1"/>
</dbReference>
<comment type="subcellular location">
    <subcellularLocation>
        <location evidence="1">Cell membrane</location>
        <topology evidence="1">Multi-pass membrane protein</topology>
    </subcellularLocation>
</comment>
<feature type="transmembrane region" description="Helical" evidence="6">
    <location>
        <begin position="231"/>
        <end position="253"/>
    </location>
</feature>
<dbReference type="Pfam" id="PF13440">
    <property type="entry name" value="Polysacc_synt_3"/>
    <property type="match status" value="1"/>
</dbReference>
<name>A0A7C6EC92_UNCW3</name>
<evidence type="ECO:0000256" key="5">
    <source>
        <dbReference type="ARBA" id="ARBA00023136"/>
    </source>
</evidence>
<feature type="transmembrane region" description="Helical" evidence="6">
    <location>
        <begin position="317"/>
        <end position="340"/>
    </location>
</feature>
<evidence type="ECO:0000256" key="6">
    <source>
        <dbReference type="SAM" id="Phobius"/>
    </source>
</evidence>
<organism evidence="7">
    <name type="scientific">candidate division WOR-3 bacterium</name>
    <dbReference type="NCBI Taxonomy" id="2052148"/>
    <lineage>
        <taxon>Bacteria</taxon>
        <taxon>Bacteria division WOR-3</taxon>
    </lineage>
</organism>
<comment type="caution">
    <text evidence="7">The sequence shown here is derived from an EMBL/GenBank/DDBJ whole genome shotgun (WGS) entry which is preliminary data.</text>
</comment>
<feature type="transmembrane region" description="Helical" evidence="6">
    <location>
        <begin position="115"/>
        <end position="137"/>
    </location>
</feature>
<reference evidence="7" key="1">
    <citation type="journal article" date="2020" name="mSystems">
        <title>Genome- and Community-Level Interaction Insights into Carbon Utilization and Element Cycling Functions of Hydrothermarchaeota in Hydrothermal Sediment.</title>
        <authorList>
            <person name="Zhou Z."/>
            <person name="Liu Y."/>
            <person name="Xu W."/>
            <person name="Pan J."/>
            <person name="Luo Z.H."/>
            <person name="Li M."/>
        </authorList>
    </citation>
    <scope>NUCLEOTIDE SEQUENCE [LARGE SCALE GENOMIC DNA]</scope>
    <source>
        <strain evidence="7">SpSt-876</strain>
    </source>
</reference>
<evidence type="ECO:0000256" key="4">
    <source>
        <dbReference type="ARBA" id="ARBA00022989"/>
    </source>
</evidence>
<dbReference type="InterPro" id="IPR050833">
    <property type="entry name" value="Poly_Biosynth_Transport"/>
</dbReference>
<feature type="transmembrane region" description="Helical" evidence="6">
    <location>
        <begin position="378"/>
        <end position="400"/>
    </location>
</feature>
<feature type="transmembrane region" description="Helical" evidence="6">
    <location>
        <begin position="172"/>
        <end position="191"/>
    </location>
</feature>